<evidence type="ECO:0000313" key="2">
    <source>
        <dbReference type="EMBL" id="TNC59432.1"/>
    </source>
</evidence>
<dbReference type="SUPFAM" id="SSF52540">
    <property type="entry name" value="P-loop containing nucleoside triphosphate hydrolases"/>
    <property type="match status" value="1"/>
</dbReference>
<dbReference type="CDD" id="cd02042">
    <property type="entry name" value="ParAB_family"/>
    <property type="match status" value="1"/>
</dbReference>
<protein>
    <submittedName>
        <fullName evidence="2">Plasmid partitioning protein RepA</fullName>
    </submittedName>
</protein>
<dbReference type="OrthoDB" id="9777757at2"/>
<gene>
    <name evidence="2" type="primary">repA</name>
    <name evidence="2" type="ORF">FHG71_22765</name>
</gene>
<accession>A0A5C4N5Z8</accession>
<dbReference type="NCBIfam" id="TIGR03453">
    <property type="entry name" value="partition_RepA"/>
    <property type="match status" value="1"/>
</dbReference>
<sequence>MGRFVKRNLKFQLQELPSARVPRTRIDRLVAEHARALSDRLVAHRAELFPPDAHKTLRRFNSIETARFLRVSDAWLRRLALDGRGPTPAKGPKRGWYYTSHDIAALRHLLEEGSRVPGTYMPGRRDGDHLQVICVVNFKGGSGKTTTAAHLAQRCALDGYRVLAIDVDPQASLSMLHGVQPELDLFDGGTLWDAIRDEDPRPLRELIRPTCFANLDLVPGNLDLMDFEHETPRLLAQEGAARSGNPFFTKIAEALESVEADYDLVVIDCPPQLGFLTMAALSAATAVLVTVHPQMLDVMSMCQFLLMTSDLLGVVAEAGGNMEYDWLRYLVTRYEPGDGPQNQMVSFMRTLFGEHVLNHPVLKSTAISDAALTKQTLYEVEKGAFSRSTYERALESLDAVNGEIQGLIQKAWGR</sequence>
<dbReference type="Pfam" id="PF13614">
    <property type="entry name" value="AAA_31"/>
    <property type="match status" value="1"/>
</dbReference>
<dbReference type="Gene3D" id="3.40.50.300">
    <property type="entry name" value="P-loop containing nucleotide triphosphate hydrolases"/>
    <property type="match status" value="1"/>
</dbReference>
<dbReference type="InterPro" id="IPR025669">
    <property type="entry name" value="AAA_dom"/>
</dbReference>
<dbReference type="InterPro" id="IPR027417">
    <property type="entry name" value="P-loop_NTPase"/>
</dbReference>
<evidence type="ECO:0000259" key="1">
    <source>
        <dbReference type="Pfam" id="PF13614"/>
    </source>
</evidence>
<dbReference type="EMBL" id="VDFV01000104">
    <property type="protein sequence ID" value="TNC59432.1"/>
    <property type="molecule type" value="Genomic_DNA"/>
</dbReference>
<name>A0A5C4N5Z8_9RHOB</name>
<evidence type="ECO:0000313" key="3">
    <source>
        <dbReference type="Proteomes" id="UP000305709"/>
    </source>
</evidence>
<comment type="caution">
    <text evidence="2">The sequence shown here is derived from an EMBL/GenBank/DDBJ whole genome shotgun (WGS) entry which is preliminary data.</text>
</comment>
<dbReference type="NCBIfam" id="NF010443">
    <property type="entry name" value="PRK13869.1"/>
    <property type="match status" value="1"/>
</dbReference>
<reference evidence="2 3" key="1">
    <citation type="submission" date="2019-06" db="EMBL/GenBank/DDBJ databases">
        <authorList>
            <person name="Jiang L."/>
        </authorList>
    </citation>
    <scope>NUCLEOTIDE SEQUENCE [LARGE SCALE GENOMIC DNA]</scope>
    <source>
        <strain evidence="2 3">YIM 48858</strain>
    </source>
</reference>
<proteinExistence type="predicted"/>
<dbReference type="InterPro" id="IPR050678">
    <property type="entry name" value="DNA_Partitioning_ATPase"/>
</dbReference>
<dbReference type="InterPro" id="IPR017818">
    <property type="entry name" value="Plasmid_partition_RepA"/>
</dbReference>
<dbReference type="Proteomes" id="UP000305709">
    <property type="component" value="Unassembled WGS sequence"/>
</dbReference>
<keyword evidence="3" id="KW-1185">Reference proteome</keyword>
<dbReference type="AlphaFoldDB" id="A0A5C4N5Z8"/>
<feature type="domain" description="AAA" evidence="1">
    <location>
        <begin position="131"/>
        <end position="305"/>
    </location>
</feature>
<dbReference type="PANTHER" id="PTHR13696:SF52">
    <property type="entry name" value="PARA FAMILY PROTEIN CT_582"/>
    <property type="match status" value="1"/>
</dbReference>
<organism evidence="2 3">
    <name type="scientific">Rubellimicrobium roseum</name>
    <dbReference type="NCBI Taxonomy" id="687525"/>
    <lineage>
        <taxon>Bacteria</taxon>
        <taxon>Pseudomonadati</taxon>
        <taxon>Pseudomonadota</taxon>
        <taxon>Alphaproteobacteria</taxon>
        <taxon>Rhodobacterales</taxon>
        <taxon>Roseobacteraceae</taxon>
        <taxon>Rubellimicrobium</taxon>
    </lineage>
</organism>
<dbReference type="PANTHER" id="PTHR13696">
    <property type="entry name" value="P-LOOP CONTAINING NUCLEOSIDE TRIPHOSPHATE HYDROLASE"/>
    <property type="match status" value="1"/>
</dbReference>